<evidence type="ECO:0000256" key="7">
    <source>
        <dbReference type="SAM" id="Phobius"/>
    </source>
</evidence>
<dbReference type="EMBL" id="MGFE01000020">
    <property type="protein sequence ID" value="OGL98454.1"/>
    <property type="molecule type" value="Genomic_DNA"/>
</dbReference>
<dbReference type="GO" id="GO:0016780">
    <property type="term" value="F:phosphotransferase activity, for other substituted phosphate groups"/>
    <property type="evidence" value="ECO:0007669"/>
    <property type="project" value="InterPro"/>
</dbReference>
<feature type="transmembrane region" description="Helical" evidence="7">
    <location>
        <begin position="54"/>
        <end position="75"/>
    </location>
</feature>
<feature type="transmembrane region" description="Helical" evidence="7">
    <location>
        <begin position="87"/>
        <end position="106"/>
    </location>
</feature>
<evidence type="ECO:0000256" key="2">
    <source>
        <dbReference type="ARBA" id="ARBA00022475"/>
    </source>
</evidence>
<feature type="transmembrane region" description="Helical" evidence="7">
    <location>
        <begin position="227"/>
        <end position="247"/>
    </location>
</feature>
<evidence type="ECO:0000256" key="1">
    <source>
        <dbReference type="ARBA" id="ARBA00004651"/>
    </source>
</evidence>
<dbReference type="GO" id="GO:0009103">
    <property type="term" value="P:lipopolysaccharide biosynthetic process"/>
    <property type="evidence" value="ECO:0007669"/>
    <property type="project" value="TreeGrafter"/>
</dbReference>
<feature type="transmembrane region" description="Helical" evidence="7">
    <location>
        <begin position="253"/>
        <end position="271"/>
    </location>
</feature>
<feature type="transmembrane region" description="Helical" evidence="7">
    <location>
        <begin position="304"/>
        <end position="322"/>
    </location>
</feature>
<name>A0A1F7W8N6_9BACT</name>
<dbReference type="Proteomes" id="UP000176501">
    <property type="component" value="Unassembled WGS sequence"/>
</dbReference>
<evidence type="ECO:0000313" key="9">
    <source>
        <dbReference type="Proteomes" id="UP000176501"/>
    </source>
</evidence>
<gene>
    <name evidence="8" type="ORF">A2304_02055</name>
</gene>
<feature type="transmembrane region" description="Helical" evidence="7">
    <location>
        <begin position="177"/>
        <end position="197"/>
    </location>
</feature>
<feature type="transmembrane region" description="Helical" evidence="7">
    <location>
        <begin position="145"/>
        <end position="165"/>
    </location>
</feature>
<proteinExistence type="predicted"/>
<dbReference type="PANTHER" id="PTHR22926:SF3">
    <property type="entry name" value="UNDECAPRENYL-PHOSPHATE ALPHA-N-ACETYLGLUCOSAMINYL 1-PHOSPHATE TRANSFERASE"/>
    <property type="match status" value="1"/>
</dbReference>
<feature type="transmembrane region" description="Helical" evidence="7">
    <location>
        <begin position="328"/>
        <end position="346"/>
    </location>
</feature>
<sequence>MSEAQGLILTVALLFGALAFVFSFGMAPIVSWFASAHGLVDRPTGGRKIHTRPIPLLGGVGMFISIVIVVLFILADSGLLTGGEITVSHYAGFLLGGLVLMVGGYLDDKYNLPAKYSIVAPLAATLTVIAFGIEVDKLTNPFGGVFLLAGWESDVLVFVWLMVVMYTSKFLDGLDGLATGVSSIGSLMVMLLALSAAYFQPDVAVLAAICLGAMLGFLVFNVNPASIFLGEGGSTFVGFVIGTLAVISGGKLATALLVIAIPLMDVIWIIVRRFRSGGVAGIFKADRKHLHHRLLDRGWSQRRIVFAYYLVATAFGLSTLFLQSKQKLIALGALAAAMVVVAIWMTRQEKRV</sequence>
<accession>A0A1F7W8N6</accession>
<keyword evidence="4 7" id="KW-0812">Transmembrane</keyword>
<keyword evidence="5 7" id="KW-1133">Transmembrane helix</keyword>
<keyword evidence="6 7" id="KW-0472">Membrane</keyword>
<dbReference type="CDD" id="cd06853">
    <property type="entry name" value="GT_WecA_like"/>
    <property type="match status" value="1"/>
</dbReference>
<dbReference type="PANTHER" id="PTHR22926">
    <property type="entry name" value="PHOSPHO-N-ACETYLMURAMOYL-PENTAPEPTIDE-TRANSFERASE"/>
    <property type="match status" value="1"/>
</dbReference>
<evidence type="ECO:0000256" key="5">
    <source>
        <dbReference type="ARBA" id="ARBA00022989"/>
    </source>
</evidence>
<evidence type="ECO:0000256" key="3">
    <source>
        <dbReference type="ARBA" id="ARBA00022679"/>
    </source>
</evidence>
<evidence type="ECO:0000256" key="6">
    <source>
        <dbReference type="ARBA" id="ARBA00023136"/>
    </source>
</evidence>
<protein>
    <recommendedName>
        <fullName evidence="10">Undecaprenyl-phosphate alpha-N-acetylglucosaminyl 1-phosphate transferase</fullName>
    </recommendedName>
</protein>
<comment type="caution">
    <text evidence="8">The sequence shown here is derived from an EMBL/GenBank/DDBJ whole genome shotgun (WGS) entry which is preliminary data.</text>
</comment>
<dbReference type="Pfam" id="PF00953">
    <property type="entry name" value="Glycos_transf_4"/>
    <property type="match status" value="1"/>
</dbReference>
<comment type="subcellular location">
    <subcellularLocation>
        <location evidence="1">Cell membrane</location>
        <topology evidence="1">Multi-pass membrane protein</topology>
    </subcellularLocation>
</comment>
<evidence type="ECO:0000256" key="4">
    <source>
        <dbReference type="ARBA" id="ARBA00022692"/>
    </source>
</evidence>
<keyword evidence="3" id="KW-0808">Transferase</keyword>
<keyword evidence="2" id="KW-1003">Cell membrane</keyword>
<evidence type="ECO:0000313" key="8">
    <source>
        <dbReference type="EMBL" id="OGL98454.1"/>
    </source>
</evidence>
<dbReference type="AlphaFoldDB" id="A0A1F7W8N6"/>
<dbReference type="GO" id="GO:0044038">
    <property type="term" value="P:cell wall macromolecule biosynthetic process"/>
    <property type="evidence" value="ECO:0007669"/>
    <property type="project" value="TreeGrafter"/>
</dbReference>
<dbReference type="GO" id="GO:0071555">
    <property type="term" value="P:cell wall organization"/>
    <property type="evidence" value="ECO:0007669"/>
    <property type="project" value="TreeGrafter"/>
</dbReference>
<evidence type="ECO:0008006" key="10">
    <source>
        <dbReference type="Google" id="ProtNLM"/>
    </source>
</evidence>
<organism evidence="8 9">
    <name type="scientific">Candidatus Uhrbacteria bacterium RIFOXYB2_FULL_57_15</name>
    <dbReference type="NCBI Taxonomy" id="1802422"/>
    <lineage>
        <taxon>Bacteria</taxon>
        <taxon>Candidatus Uhriibacteriota</taxon>
    </lineage>
</organism>
<reference evidence="8 9" key="1">
    <citation type="journal article" date="2016" name="Nat. Commun.">
        <title>Thousands of microbial genomes shed light on interconnected biogeochemical processes in an aquifer system.</title>
        <authorList>
            <person name="Anantharaman K."/>
            <person name="Brown C.T."/>
            <person name="Hug L.A."/>
            <person name="Sharon I."/>
            <person name="Castelle C.J."/>
            <person name="Probst A.J."/>
            <person name="Thomas B.C."/>
            <person name="Singh A."/>
            <person name="Wilkins M.J."/>
            <person name="Karaoz U."/>
            <person name="Brodie E.L."/>
            <person name="Williams K.H."/>
            <person name="Hubbard S.S."/>
            <person name="Banfield J.F."/>
        </authorList>
    </citation>
    <scope>NUCLEOTIDE SEQUENCE [LARGE SCALE GENOMIC DNA]</scope>
</reference>
<dbReference type="InterPro" id="IPR000715">
    <property type="entry name" value="Glycosyl_transferase_4"/>
</dbReference>
<feature type="transmembrane region" description="Helical" evidence="7">
    <location>
        <begin position="6"/>
        <end position="33"/>
    </location>
</feature>
<feature type="transmembrane region" description="Helical" evidence="7">
    <location>
        <begin position="203"/>
        <end position="220"/>
    </location>
</feature>
<dbReference type="GO" id="GO:0005886">
    <property type="term" value="C:plasma membrane"/>
    <property type="evidence" value="ECO:0007669"/>
    <property type="project" value="UniProtKB-SubCell"/>
</dbReference>
<feature type="transmembrane region" description="Helical" evidence="7">
    <location>
        <begin position="113"/>
        <end position="133"/>
    </location>
</feature>